<dbReference type="Proteomes" id="UP000294547">
    <property type="component" value="Unassembled WGS sequence"/>
</dbReference>
<dbReference type="InterPro" id="IPR029039">
    <property type="entry name" value="Flavoprotein-like_sf"/>
</dbReference>
<dbReference type="AlphaFoldDB" id="A0A4V3CVD2"/>
<evidence type="ECO:0000313" key="3">
    <source>
        <dbReference type="Proteomes" id="UP000294547"/>
    </source>
</evidence>
<dbReference type="InterPro" id="IPR005025">
    <property type="entry name" value="FMN_Rdtase-like_dom"/>
</dbReference>
<comment type="caution">
    <text evidence="2">The sequence shown here is derived from an EMBL/GenBank/DDBJ whole genome shotgun (WGS) entry which is preliminary data.</text>
</comment>
<dbReference type="Pfam" id="PF03358">
    <property type="entry name" value="FMN_red"/>
    <property type="match status" value="1"/>
</dbReference>
<dbReference type="GO" id="GO:0010181">
    <property type="term" value="F:FMN binding"/>
    <property type="evidence" value="ECO:0007669"/>
    <property type="project" value="TreeGrafter"/>
</dbReference>
<dbReference type="GO" id="GO:0005829">
    <property type="term" value="C:cytosol"/>
    <property type="evidence" value="ECO:0007669"/>
    <property type="project" value="TreeGrafter"/>
</dbReference>
<dbReference type="EMBL" id="SNXY01000011">
    <property type="protein sequence ID" value="TDP81988.1"/>
    <property type="molecule type" value="Genomic_DNA"/>
</dbReference>
<dbReference type="InterPro" id="IPR050712">
    <property type="entry name" value="NAD(P)H-dep_reductase"/>
</dbReference>
<dbReference type="PANTHER" id="PTHR30543">
    <property type="entry name" value="CHROMATE REDUCTASE"/>
    <property type="match status" value="1"/>
</dbReference>
<dbReference type="RefSeq" id="WP_126540569.1">
    <property type="nucleotide sequence ID" value="NZ_BSPM01000002.1"/>
</dbReference>
<name>A0A4V3CVD2_9HYPH</name>
<gene>
    <name evidence="2" type="ORF">EDD54_4249</name>
</gene>
<evidence type="ECO:0000313" key="2">
    <source>
        <dbReference type="EMBL" id="TDP81988.1"/>
    </source>
</evidence>
<dbReference type="GO" id="GO:0016491">
    <property type="term" value="F:oxidoreductase activity"/>
    <property type="evidence" value="ECO:0007669"/>
    <property type="project" value="InterPro"/>
</dbReference>
<proteinExistence type="predicted"/>
<sequence>MAVRPKILVFSGSIRAESFNARLAALAVKAIALRDGEPTLISLADYPMPIYDGDLEKAEGVPEAGRRLHDLMIAHAGVFIASPEYNQSVTPLLKNTIDWVSRIRPDGPRAPTPWKDRIFALGGASPGYFGATRSLAHLRHILTMSLGAWVLPDQVSVPSASTAFAPDGALASERAQAQLDGVVARLIEEAARRT</sequence>
<protein>
    <submittedName>
        <fullName evidence="2">NAD(P)H-dependent FMN reductase</fullName>
    </submittedName>
</protein>
<organism evidence="2 3">
    <name type="scientific">Oharaeibacter diazotrophicus</name>
    <dbReference type="NCBI Taxonomy" id="1920512"/>
    <lineage>
        <taxon>Bacteria</taxon>
        <taxon>Pseudomonadati</taxon>
        <taxon>Pseudomonadota</taxon>
        <taxon>Alphaproteobacteria</taxon>
        <taxon>Hyphomicrobiales</taxon>
        <taxon>Pleomorphomonadaceae</taxon>
        <taxon>Oharaeibacter</taxon>
    </lineage>
</organism>
<dbReference type="PANTHER" id="PTHR30543:SF21">
    <property type="entry name" value="NAD(P)H-DEPENDENT FMN REDUCTASE LOT6"/>
    <property type="match status" value="1"/>
</dbReference>
<feature type="domain" description="NADPH-dependent FMN reductase-like" evidence="1">
    <location>
        <begin position="5"/>
        <end position="160"/>
    </location>
</feature>
<accession>A0A4V3CVD2</accession>
<dbReference type="SUPFAM" id="SSF52218">
    <property type="entry name" value="Flavoproteins"/>
    <property type="match status" value="1"/>
</dbReference>
<dbReference type="OrthoDB" id="9812295at2"/>
<dbReference type="Gene3D" id="3.40.50.360">
    <property type="match status" value="1"/>
</dbReference>
<keyword evidence="3" id="KW-1185">Reference proteome</keyword>
<evidence type="ECO:0000259" key="1">
    <source>
        <dbReference type="Pfam" id="PF03358"/>
    </source>
</evidence>
<reference evidence="2 3" key="1">
    <citation type="submission" date="2019-03" db="EMBL/GenBank/DDBJ databases">
        <title>Genomic Encyclopedia of Type Strains, Phase IV (KMG-IV): sequencing the most valuable type-strain genomes for metagenomic binning, comparative biology and taxonomic classification.</title>
        <authorList>
            <person name="Goeker M."/>
        </authorList>
    </citation>
    <scope>NUCLEOTIDE SEQUENCE [LARGE SCALE GENOMIC DNA]</scope>
    <source>
        <strain evidence="2 3">DSM 102969</strain>
    </source>
</reference>